<dbReference type="EMBL" id="QQWO01000022">
    <property type="protein sequence ID" value="RSU99370.1"/>
    <property type="molecule type" value="Genomic_DNA"/>
</dbReference>
<dbReference type="Pfam" id="PF12096">
    <property type="entry name" value="DUF3572"/>
    <property type="match status" value="1"/>
</dbReference>
<dbReference type="OrthoDB" id="7356934at2"/>
<dbReference type="InterPro" id="IPR021955">
    <property type="entry name" value="DUF3572"/>
</dbReference>
<protein>
    <submittedName>
        <fullName evidence="2">DUF3572 family protein</fullName>
    </submittedName>
</protein>
<evidence type="ECO:0000313" key="3">
    <source>
        <dbReference type="Proteomes" id="UP000185161"/>
    </source>
</evidence>
<dbReference type="EMBL" id="CP018820">
    <property type="protein sequence ID" value="APR51241.1"/>
    <property type="molecule type" value="Genomic_DNA"/>
</dbReference>
<gene>
    <name evidence="1" type="ORF">BRX40_01265</name>
    <name evidence="2" type="ORF">CA257_19595</name>
</gene>
<dbReference type="GeneID" id="44131182"/>
<dbReference type="RefSeq" id="WP_075150398.1">
    <property type="nucleotide sequence ID" value="NZ_CP018820.1"/>
</dbReference>
<evidence type="ECO:0000313" key="2">
    <source>
        <dbReference type="EMBL" id="RSU99370.1"/>
    </source>
</evidence>
<dbReference type="STRING" id="93064.BRX40_01265"/>
<dbReference type="KEGG" id="skr:BRX40_01265"/>
<reference evidence="3" key="2">
    <citation type="submission" date="2016-12" db="EMBL/GenBank/DDBJ databases">
        <title>Whole genome sequencing of Sphingomonas sp. ABOJV.</title>
        <authorList>
            <person name="Conlan S."/>
            <person name="Thomas P.J."/>
            <person name="Mullikin J."/>
            <person name="Palmore T.N."/>
            <person name="Frank K.M."/>
            <person name="Segre J.A."/>
        </authorList>
    </citation>
    <scope>NUCLEOTIDE SEQUENCE [LARGE SCALE GENOMIC DNA]</scope>
    <source>
        <strain evidence="3">ABOJV</strain>
    </source>
</reference>
<reference evidence="2 4" key="3">
    <citation type="submission" date="2018-07" db="EMBL/GenBank/DDBJ databases">
        <title>Genomic and Epidemiologic Investigation of an Indolent Hospital Outbreak.</title>
        <authorList>
            <person name="Johnson R.C."/>
            <person name="Deming C."/>
            <person name="Conlan S."/>
            <person name="Zellmer C.J."/>
            <person name="Michelin A.V."/>
            <person name="Lee-Lin S."/>
            <person name="Thomas P.J."/>
            <person name="Park M."/>
            <person name="Weingarten R.A."/>
            <person name="Less J."/>
            <person name="Dekker J.P."/>
            <person name="Frank K.M."/>
            <person name="Musser K.A."/>
            <person name="Mcquiston J.R."/>
            <person name="Henderson D.K."/>
            <person name="Lau A.F."/>
            <person name="Palmore T.N."/>
            <person name="Segre J.A."/>
        </authorList>
    </citation>
    <scope>NUCLEOTIDE SEQUENCE [LARGE SCALE GENOMIC DNA]</scope>
    <source>
        <strain evidence="2 4">SK-NIH.Env10_0317</strain>
    </source>
</reference>
<evidence type="ECO:0000313" key="1">
    <source>
        <dbReference type="EMBL" id="APR51241.1"/>
    </source>
</evidence>
<sequence length="90" mass="9357">MRAGETNEDATALALAALGWTVSDVARAHRLLDMTGLTPTDLRARAGEPSVLSAVLGFLEAYEPDLIACAEAIGAQPAALVAARVRLEIV</sequence>
<keyword evidence="3" id="KW-1185">Reference proteome</keyword>
<name>A0A1L6J5K2_9SPHN</name>
<proteinExistence type="predicted"/>
<reference evidence="1" key="1">
    <citation type="submission" date="2016-12" db="EMBL/GenBank/DDBJ databases">
        <title>Whole genome sequencing of Sphingomonas koreensis.</title>
        <authorList>
            <person name="Conlan S."/>
            <person name="Thomas P.J."/>
            <person name="Mullikin J."/>
            <person name="Palmore T.N."/>
            <person name="Frank K.M."/>
            <person name="Segre J.A."/>
        </authorList>
    </citation>
    <scope>NUCLEOTIDE SEQUENCE</scope>
    <source>
        <strain evidence="1">ABOJV</strain>
    </source>
</reference>
<evidence type="ECO:0000313" key="4">
    <source>
        <dbReference type="Proteomes" id="UP000286681"/>
    </source>
</evidence>
<accession>A0A1L6J5K2</accession>
<dbReference type="Proteomes" id="UP000185161">
    <property type="component" value="Chromosome"/>
</dbReference>
<dbReference type="Proteomes" id="UP000286681">
    <property type="component" value="Unassembled WGS sequence"/>
</dbReference>
<dbReference type="AlphaFoldDB" id="A0A1L6J5K2"/>
<organism evidence="1 3">
    <name type="scientific">Sphingomonas koreensis</name>
    <dbReference type="NCBI Taxonomy" id="93064"/>
    <lineage>
        <taxon>Bacteria</taxon>
        <taxon>Pseudomonadati</taxon>
        <taxon>Pseudomonadota</taxon>
        <taxon>Alphaproteobacteria</taxon>
        <taxon>Sphingomonadales</taxon>
        <taxon>Sphingomonadaceae</taxon>
        <taxon>Sphingomonas</taxon>
    </lineage>
</organism>